<dbReference type="SUPFAM" id="SSF54001">
    <property type="entry name" value="Cysteine proteinases"/>
    <property type="match status" value="1"/>
</dbReference>
<reference evidence="4" key="1">
    <citation type="journal article" date="2019" name="Int. J. Syst. Evol. Microbiol.">
        <title>The Global Catalogue of Microorganisms (GCM) 10K type strain sequencing project: providing services to taxonomists for standard genome sequencing and annotation.</title>
        <authorList>
            <consortium name="The Broad Institute Genomics Platform"/>
            <consortium name="The Broad Institute Genome Sequencing Center for Infectious Disease"/>
            <person name="Wu L."/>
            <person name="Ma J."/>
        </authorList>
    </citation>
    <scope>NUCLEOTIDE SEQUENCE [LARGE SCALE GENOMIC DNA]</scope>
    <source>
        <strain evidence="4">KCTC 12907</strain>
    </source>
</reference>
<protein>
    <submittedName>
        <fullName evidence="3">Transglutaminase domain-containing protein</fullName>
    </submittedName>
</protein>
<keyword evidence="1" id="KW-0732">Signal</keyword>
<dbReference type="PANTHER" id="PTHR46333">
    <property type="entry name" value="CYTOKINESIS PROTEIN 3"/>
    <property type="match status" value="1"/>
</dbReference>
<dbReference type="RefSeq" id="WP_378050628.1">
    <property type="nucleotide sequence ID" value="NZ_JBHMDN010000028.1"/>
</dbReference>
<dbReference type="Proteomes" id="UP001596378">
    <property type="component" value="Unassembled WGS sequence"/>
</dbReference>
<dbReference type="Pfam" id="PF01841">
    <property type="entry name" value="Transglut_core"/>
    <property type="match status" value="1"/>
</dbReference>
<dbReference type="InterPro" id="IPR038765">
    <property type="entry name" value="Papain-like_cys_pep_sf"/>
</dbReference>
<dbReference type="InterPro" id="IPR052557">
    <property type="entry name" value="CAP/Cytokinesis_protein"/>
</dbReference>
<dbReference type="PANTHER" id="PTHR46333:SF2">
    <property type="entry name" value="CYTOKINESIS PROTEIN 3"/>
    <property type="match status" value="1"/>
</dbReference>
<name>A0ABW2F2R5_9BACL</name>
<keyword evidence="4" id="KW-1185">Reference proteome</keyword>
<evidence type="ECO:0000313" key="4">
    <source>
        <dbReference type="Proteomes" id="UP001596378"/>
    </source>
</evidence>
<feature type="signal peptide" evidence="1">
    <location>
        <begin position="1"/>
        <end position="24"/>
    </location>
</feature>
<feature type="domain" description="Transglutaminase-like" evidence="2">
    <location>
        <begin position="187"/>
        <end position="245"/>
    </location>
</feature>
<sequence>MFKPARLLLTIFILFAAVPTLAFASAGANKAALDTSALTKGTIGIRLASKPTVDMKAKISKNGTSYTYTLNTSADGQIVWLPLQMGNGQYEVMVLERVTGNKYRVNLTEKISVTVKNTPDVFLNSTLSIAWENAGKTLAKTKQLTKSAATDEQKAKAIYEYIVRNVSYDKDLARKITSDYVPDIDGTLASGKAICYGYATLYAAMLRSEGIPAKLVMGKSNLVDEYHAWNEVYLNGKWVVVDTTVDAGLSKGDKKAAFAKKASDYAAAKYY</sequence>
<gene>
    <name evidence="3" type="ORF">ACFQMJ_02300</name>
</gene>
<proteinExistence type="predicted"/>
<dbReference type="Gene3D" id="3.10.620.30">
    <property type="match status" value="1"/>
</dbReference>
<dbReference type="SMART" id="SM00460">
    <property type="entry name" value="TGc"/>
    <property type="match status" value="1"/>
</dbReference>
<feature type="chain" id="PRO_5045496913" evidence="1">
    <location>
        <begin position="25"/>
        <end position="271"/>
    </location>
</feature>
<dbReference type="InterPro" id="IPR002931">
    <property type="entry name" value="Transglutaminase-like"/>
</dbReference>
<accession>A0ABW2F2R5</accession>
<evidence type="ECO:0000313" key="3">
    <source>
        <dbReference type="EMBL" id="MFC7147353.1"/>
    </source>
</evidence>
<organism evidence="3 4">
    <name type="scientific">Cohnella cellulosilytica</name>
    <dbReference type="NCBI Taxonomy" id="986710"/>
    <lineage>
        <taxon>Bacteria</taxon>
        <taxon>Bacillati</taxon>
        <taxon>Bacillota</taxon>
        <taxon>Bacilli</taxon>
        <taxon>Bacillales</taxon>
        <taxon>Paenibacillaceae</taxon>
        <taxon>Cohnella</taxon>
    </lineage>
</organism>
<evidence type="ECO:0000256" key="1">
    <source>
        <dbReference type="SAM" id="SignalP"/>
    </source>
</evidence>
<comment type="caution">
    <text evidence="3">The sequence shown here is derived from an EMBL/GenBank/DDBJ whole genome shotgun (WGS) entry which is preliminary data.</text>
</comment>
<dbReference type="EMBL" id="JBHTAI010000001">
    <property type="protein sequence ID" value="MFC7147353.1"/>
    <property type="molecule type" value="Genomic_DNA"/>
</dbReference>
<evidence type="ECO:0000259" key="2">
    <source>
        <dbReference type="SMART" id="SM00460"/>
    </source>
</evidence>